<gene>
    <name evidence="3" type="ORF">K489DRAFT_127429</name>
</gene>
<proteinExistence type="predicted"/>
<evidence type="ECO:0000313" key="3">
    <source>
        <dbReference type="RefSeq" id="XP_033455266.1"/>
    </source>
</evidence>
<dbReference type="RefSeq" id="XP_033455266.1">
    <property type="nucleotide sequence ID" value="XM_033599017.1"/>
</dbReference>
<organism evidence="3">
    <name type="scientific">Dissoconium aciculare CBS 342.82</name>
    <dbReference type="NCBI Taxonomy" id="1314786"/>
    <lineage>
        <taxon>Eukaryota</taxon>
        <taxon>Fungi</taxon>
        <taxon>Dikarya</taxon>
        <taxon>Ascomycota</taxon>
        <taxon>Pezizomycotina</taxon>
        <taxon>Dothideomycetes</taxon>
        <taxon>Dothideomycetidae</taxon>
        <taxon>Mycosphaerellales</taxon>
        <taxon>Dissoconiaceae</taxon>
        <taxon>Dissoconium</taxon>
    </lineage>
</organism>
<feature type="chain" id="PRO_5026734501" evidence="1">
    <location>
        <begin position="26"/>
        <end position="103"/>
    </location>
</feature>
<name>A0A6J3LQW5_9PEZI</name>
<dbReference type="AlphaFoldDB" id="A0A6J3LQW5"/>
<keyword evidence="1" id="KW-0732">Signal</keyword>
<dbReference type="GeneID" id="54356816"/>
<evidence type="ECO:0000256" key="1">
    <source>
        <dbReference type="SAM" id="SignalP"/>
    </source>
</evidence>
<reference evidence="3" key="3">
    <citation type="submission" date="2025-08" db="UniProtKB">
        <authorList>
            <consortium name="RefSeq"/>
        </authorList>
    </citation>
    <scope>IDENTIFICATION</scope>
    <source>
        <strain evidence="3">CBS 342.82</strain>
    </source>
</reference>
<feature type="signal peptide" evidence="1">
    <location>
        <begin position="1"/>
        <end position="25"/>
    </location>
</feature>
<protein>
    <submittedName>
        <fullName evidence="3">Uncharacterized protein</fullName>
    </submittedName>
</protein>
<keyword evidence="2" id="KW-1185">Reference proteome</keyword>
<evidence type="ECO:0000313" key="2">
    <source>
        <dbReference type="Proteomes" id="UP000504637"/>
    </source>
</evidence>
<accession>A0A6J3LQW5</accession>
<dbReference type="Proteomes" id="UP000504637">
    <property type="component" value="Unplaced"/>
</dbReference>
<sequence>MRGTGQVLVSVLLLSLAALSVTVEAYDPSNNVEANARKQNNDPNRKWCHIREVPNTKEGGWMYANQDEYMQECIKQCPHYNDRDNIHSAVCGYAGGWTKPPFE</sequence>
<reference evidence="3" key="2">
    <citation type="submission" date="2020-04" db="EMBL/GenBank/DDBJ databases">
        <authorList>
            <consortium name="NCBI Genome Project"/>
        </authorList>
    </citation>
    <scope>NUCLEOTIDE SEQUENCE</scope>
    <source>
        <strain evidence="3">CBS 342.82</strain>
    </source>
</reference>
<reference evidence="3" key="1">
    <citation type="submission" date="2020-01" db="EMBL/GenBank/DDBJ databases">
        <authorList>
            <consortium name="DOE Joint Genome Institute"/>
            <person name="Haridas S."/>
            <person name="Albert R."/>
            <person name="Binder M."/>
            <person name="Bloem J."/>
            <person name="Labutti K."/>
            <person name="Salamov A."/>
            <person name="Andreopoulos B."/>
            <person name="Baker S.E."/>
            <person name="Barry K."/>
            <person name="Bills G."/>
            <person name="Bluhm B.H."/>
            <person name="Cannon C."/>
            <person name="Castanera R."/>
            <person name="Culley D.E."/>
            <person name="Daum C."/>
            <person name="Ezra D."/>
            <person name="Gonzalez J.B."/>
            <person name="Henrissat B."/>
            <person name="Kuo A."/>
            <person name="Liang C."/>
            <person name="Lipzen A."/>
            <person name="Lutzoni F."/>
            <person name="Magnuson J."/>
            <person name="Mondo S."/>
            <person name="Nolan M."/>
            <person name="Ohm R."/>
            <person name="Pangilinan J."/>
            <person name="Park H.-J."/>
            <person name="Ramirez L."/>
            <person name="Alfaro M."/>
            <person name="Sun H."/>
            <person name="Tritt A."/>
            <person name="Yoshinaga Y."/>
            <person name="Zwiers L.-H."/>
            <person name="Turgeon B.G."/>
            <person name="Goodwin S.B."/>
            <person name="Spatafora J.W."/>
            <person name="Crous P.W."/>
            <person name="Grigoriev I.V."/>
        </authorList>
    </citation>
    <scope>NUCLEOTIDE SEQUENCE</scope>
    <source>
        <strain evidence="3">CBS 342.82</strain>
    </source>
</reference>